<evidence type="ECO:0000256" key="2">
    <source>
        <dbReference type="PIRSR" id="PIRSR018571-1"/>
    </source>
</evidence>
<feature type="active site" evidence="2">
    <location>
        <position position="177"/>
    </location>
</feature>
<name>A0A9D1S7Y5_9FIRM</name>
<comment type="caution">
    <text evidence="4">The sequence shown here is derived from an EMBL/GenBank/DDBJ whole genome shotgun (WGS) entry which is preliminary data.</text>
</comment>
<evidence type="ECO:0000313" key="4">
    <source>
        <dbReference type="EMBL" id="HIU50210.1"/>
    </source>
</evidence>
<keyword evidence="1" id="KW-0749">Sporulation</keyword>
<dbReference type="GO" id="GO:0030436">
    <property type="term" value="P:asexual sporulation"/>
    <property type="evidence" value="ECO:0007669"/>
    <property type="project" value="InterPro"/>
</dbReference>
<feature type="transmembrane region" description="Helical" evidence="3">
    <location>
        <begin position="6"/>
        <end position="24"/>
    </location>
</feature>
<dbReference type="InterPro" id="IPR005081">
    <property type="entry name" value="SpoIIGA"/>
</dbReference>
<feature type="transmembrane region" description="Helical" evidence="3">
    <location>
        <begin position="89"/>
        <end position="109"/>
    </location>
</feature>
<accession>A0A9D1S7Y5</accession>
<comment type="similarity">
    <text evidence="1">Belongs to the peptidase U4 family.</text>
</comment>
<dbReference type="EC" id="3.4.23.-" evidence="1"/>
<sequence length="283" mass="31794">MITIYVDVLICVNFFVNYFILLCVKKFLSLNTKNSRLIICAGITSLFSLLIFLPPLSPVISFLLKIICSVATVLISFGYSGKRCFIRQIAVFLLTNIGFCGIILLISGISINKISVVNNDWIYINMSPVVFIFLTLICYFVFRFIQIVTKHKTENDIIHKIRVKKSGCFWEFFGKTDTGCSLYEPFSGSPVIIADAEVFQKKQTASAFIGGDTNNCQTEENSHAFRVIPFETLSGEGFLKAFKADEVYIDGNKSEKEIYIAISEGKIKDKDSAMALLNHDIVE</sequence>
<keyword evidence="3" id="KW-0812">Transmembrane</keyword>
<reference evidence="4" key="2">
    <citation type="journal article" date="2021" name="PeerJ">
        <title>Extensive microbial diversity within the chicken gut microbiome revealed by metagenomics and culture.</title>
        <authorList>
            <person name="Gilroy R."/>
            <person name="Ravi A."/>
            <person name="Getino M."/>
            <person name="Pursley I."/>
            <person name="Horton D.L."/>
            <person name="Alikhan N.F."/>
            <person name="Baker D."/>
            <person name="Gharbi K."/>
            <person name="Hall N."/>
            <person name="Watson M."/>
            <person name="Adriaenssens E.M."/>
            <person name="Foster-Nyarko E."/>
            <person name="Jarju S."/>
            <person name="Secka A."/>
            <person name="Antonio M."/>
            <person name="Oren A."/>
            <person name="Chaudhuri R.R."/>
            <person name="La Ragione R."/>
            <person name="Hildebrand F."/>
            <person name="Pallen M.J."/>
        </authorList>
    </citation>
    <scope>NUCLEOTIDE SEQUENCE</scope>
    <source>
        <strain evidence="4">ChiGjej1B1-1684</strain>
    </source>
</reference>
<feature type="transmembrane region" description="Helical" evidence="3">
    <location>
        <begin position="59"/>
        <end position="77"/>
    </location>
</feature>
<dbReference type="EMBL" id="DVNG01000060">
    <property type="protein sequence ID" value="HIU50210.1"/>
    <property type="molecule type" value="Genomic_DNA"/>
</dbReference>
<keyword evidence="3" id="KW-1133">Transmembrane helix</keyword>
<evidence type="ECO:0000256" key="3">
    <source>
        <dbReference type="SAM" id="Phobius"/>
    </source>
</evidence>
<proteinExistence type="inferred from homology"/>
<keyword evidence="1" id="KW-0645">Protease</keyword>
<evidence type="ECO:0000256" key="1">
    <source>
        <dbReference type="PIRNR" id="PIRNR018571"/>
    </source>
</evidence>
<dbReference type="GO" id="GO:0005886">
    <property type="term" value="C:plasma membrane"/>
    <property type="evidence" value="ECO:0007669"/>
    <property type="project" value="UniProtKB-SubCell"/>
</dbReference>
<dbReference type="Pfam" id="PF03419">
    <property type="entry name" value="Peptidase_U4"/>
    <property type="match status" value="1"/>
</dbReference>
<protein>
    <recommendedName>
        <fullName evidence="1">Sporulation sigma-E factor-processing peptidase</fullName>
        <ecNumber evidence="1">3.4.23.-</ecNumber>
    </recommendedName>
    <alternativeName>
        <fullName evidence="1">Membrane-associated aspartic protease</fullName>
    </alternativeName>
    <alternativeName>
        <fullName evidence="1">Stage II sporulation protein GA</fullName>
    </alternativeName>
</protein>
<evidence type="ECO:0000313" key="5">
    <source>
        <dbReference type="Proteomes" id="UP000824118"/>
    </source>
</evidence>
<feature type="transmembrane region" description="Helical" evidence="3">
    <location>
        <begin position="121"/>
        <end position="142"/>
    </location>
</feature>
<dbReference type="PIRSF" id="PIRSF018571">
    <property type="entry name" value="SpoIIGA"/>
    <property type="match status" value="1"/>
</dbReference>
<comment type="function">
    <text evidence="1">Probable aspartic protease that is responsible for the proteolytic cleavage of the RNA polymerase sigma E factor (SigE/spoIIGB) to yield the active peptide in the mother cell during sporulation. Responds to a signal from the forespore that is triggered by the extracellular signal protein SpoIIR.</text>
</comment>
<reference evidence="4" key="1">
    <citation type="submission" date="2020-10" db="EMBL/GenBank/DDBJ databases">
        <authorList>
            <person name="Gilroy R."/>
        </authorList>
    </citation>
    <scope>NUCLEOTIDE SEQUENCE</scope>
    <source>
        <strain evidence="4">ChiGjej1B1-1684</strain>
    </source>
</reference>
<dbReference type="GO" id="GO:0030435">
    <property type="term" value="P:sporulation resulting in formation of a cellular spore"/>
    <property type="evidence" value="ECO:0007669"/>
    <property type="project" value="UniProtKB-KW"/>
</dbReference>
<dbReference type="GO" id="GO:0004190">
    <property type="term" value="F:aspartic-type endopeptidase activity"/>
    <property type="evidence" value="ECO:0007669"/>
    <property type="project" value="UniProtKB-KW"/>
</dbReference>
<dbReference type="GO" id="GO:0006508">
    <property type="term" value="P:proteolysis"/>
    <property type="evidence" value="ECO:0007669"/>
    <property type="project" value="UniProtKB-KW"/>
</dbReference>
<gene>
    <name evidence="4" type="ORF">IAD22_04270</name>
</gene>
<keyword evidence="1" id="KW-1003">Cell membrane</keyword>
<feature type="transmembrane region" description="Helical" evidence="3">
    <location>
        <begin position="36"/>
        <end position="53"/>
    </location>
</feature>
<comment type="subcellular location">
    <subcellularLocation>
        <location evidence="1">Cell membrane</location>
    </subcellularLocation>
</comment>
<dbReference type="AlphaFoldDB" id="A0A9D1S7Y5"/>
<keyword evidence="1" id="KW-0064">Aspartyl protease</keyword>
<keyword evidence="1" id="KW-0378">Hydrolase</keyword>
<dbReference type="Proteomes" id="UP000824118">
    <property type="component" value="Unassembled WGS sequence"/>
</dbReference>
<organism evidence="4 5">
    <name type="scientific">Candidatus Limousia pullorum</name>
    <dbReference type="NCBI Taxonomy" id="2840860"/>
    <lineage>
        <taxon>Bacteria</taxon>
        <taxon>Bacillati</taxon>
        <taxon>Bacillota</taxon>
        <taxon>Clostridia</taxon>
        <taxon>Eubacteriales</taxon>
        <taxon>Oscillospiraceae</taxon>
        <taxon>Oscillospiraceae incertae sedis</taxon>
        <taxon>Candidatus Limousia</taxon>
    </lineage>
</organism>
<keyword evidence="1 3" id="KW-0472">Membrane</keyword>